<name>A0ABD2PPD2_9PLAT</name>
<comment type="caution">
    <text evidence="1">The sequence shown here is derived from an EMBL/GenBank/DDBJ whole genome shotgun (WGS) entry which is preliminary data.</text>
</comment>
<accession>A0ABD2PPD2</accession>
<protein>
    <submittedName>
        <fullName evidence="1">Uncharacterized protein</fullName>
    </submittedName>
</protein>
<evidence type="ECO:0000313" key="2">
    <source>
        <dbReference type="Proteomes" id="UP001626550"/>
    </source>
</evidence>
<proteinExistence type="predicted"/>
<sequence>MRTCKSDFDLLHEDNWSFIDDANCKLDLSRQVVSEEIGKTLKQLLKKVTEKESNNLPAMKNSIDTYECTLKTKLGYDASYSYDEMERLQTQLDNVKARMLNSRTPSQILALEQELQEMEKSIAPSLTRVSSLTCGDLGFQLQSLQAALNAAKNGEPIERIRERISKSSELALSEETPFDTLHSQGRAILEQLKHLDSQLDANLNGSNFSSGALDPDRLQELQDFAQKLGDEVSIAMWPVSSSIFFPAQAHEVDRGVATWRAQIKQMPGAEDCAELSKLFDTVVASLVRSKTRVDLVKNKSKKHVEASQNYTHSLNQVNSDLDKLKTHPLLNLTSANISDSPS</sequence>
<dbReference type="AlphaFoldDB" id="A0ABD2PPD2"/>
<reference evidence="1 2" key="1">
    <citation type="submission" date="2024-11" db="EMBL/GenBank/DDBJ databases">
        <title>Adaptive evolution of stress response genes in parasites aligns with host niche diversity.</title>
        <authorList>
            <person name="Hahn C."/>
            <person name="Resl P."/>
        </authorList>
    </citation>
    <scope>NUCLEOTIDE SEQUENCE [LARGE SCALE GENOMIC DNA]</scope>
    <source>
        <strain evidence="1">EGGRZ-B1_66</strain>
        <tissue evidence="1">Body</tissue>
    </source>
</reference>
<organism evidence="1 2">
    <name type="scientific">Cichlidogyrus casuarinus</name>
    <dbReference type="NCBI Taxonomy" id="1844966"/>
    <lineage>
        <taxon>Eukaryota</taxon>
        <taxon>Metazoa</taxon>
        <taxon>Spiralia</taxon>
        <taxon>Lophotrochozoa</taxon>
        <taxon>Platyhelminthes</taxon>
        <taxon>Monogenea</taxon>
        <taxon>Monopisthocotylea</taxon>
        <taxon>Dactylogyridea</taxon>
        <taxon>Ancyrocephalidae</taxon>
        <taxon>Cichlidogyrus</taxon>
    </lineage>
</organism>
<evidence type="ECO:0000313" key="1">
    <source>
        <dbReference type="EMBL" id="KAL3309365.1"/>
    </source>
</evidence>
<dbReference type="EMBL" id="JBJKFK010004008">
    <property type="protein sequence ID" value="KAL3309365.1"/>
    <property type="molecule type" value="Genomic_DNA"/>
</dbReference>
<keyword evidence="2" id="KW-1185">Reference proteome</keyword>
<dbReference type="Proteomes" id="UP001626550">
    <property type="component" value="Unassembled WGS sequence"/>
</dbReference>
<gene>
    <name evidence="1" type="ORF">Ciccas_012089</name>
</gene>